<organism evidence="2 3">
    <name type="scientific">Blumeria hordei</name>
    <name type="common">Barley powdery mildew</name>
    <name type="synonym">Blumeria graminis f. sp. hordei</name>
    <dbReference type="NCBI Taxonomy" id="2867405"/>
    <lineage>
        <taxon>Eukaryota</taxon>
        <taxon>Fungi</taxon>
        <taxon>Dikarya</taxon>
        <taxon>Ascomycota</taxon>
        <taxon>Pezizomycotina</taxon>
        <taxon>Leotiomycetes</taxon>
        <taxon>Erysiphales</taxon>
        <taxon>Erysiphaceae</taxon>
        <taxon>Blumeria</taxon>
    </lineage>
</organism>
<dbReference type="InterPro" id="IPR036691">
    <property type="entry name" value="Endo/exonu/phosph_ase_sf"/>
</dbReference>
<dbReference type="AlphaFoldDB" id="A0A383UJD4"/>
<feature type="domain" description="BRCT" evidence="1">
    <location>
        <begin position="16"/>
        <end position="51"/>
    </location>
</feature>
<protein>
    <recommendedName>
        <fullName evidence="1">BRCT domain-containing protein</fullName>
    </recommendedName>
</protein>
<name>A0A383UJD4_BLUHO</name>
<dbReference type="Gene3D" id="3.60.10.10">
    <property type="entry name" value="Endonuclease/exonuclease/phosphatase"/>
    <property type="match status" value="1"/>
</dbReference>
<accession>A0A383UJD4</accession>
<dbReference type="PROSITE" id="PS50172">
    <property type="entry name" value="BRCT"/>
    <property type="match status" value="1"/>
</dbReference>
<proteinExistence type="predicted"/>
<dbReference type="Proteomes" id="UP000275772">
    <property type="component" value="Unassembled WGS sequence"/>
</dbReference>
<gene>
    <name evidence="2" type="ORF">BLGHR1_11172</name>
</gene>
<evidence type="ECO:0000259" key="1">
    <source>
        <dbReference type="PROSITE" id="PS50172"/>
    </source>
</evidence>
<evidence type="ECO:0000313" key="2">
    <source>
        <dbReference type="EMBL" id="SZF00434.1"/>
    </source>
</evidence>
<sequence>MQANVRRGANAHSIALKLVQENEIDILLVQAPWILRNIYARRLIPHPNFLCFSPLSEWHSRPRVLIYVRKSHGLHP</sequence>
<dbReference type="InterPro" id="IPR001357">
    <property type="entry name" value="BRCT_dom"/>
</dbReference>
<dbReference type="EMBL" id="UNSH01000011">
    <property type="protein sequence ID" value="SZF00434.1"/>
    <property type="molecule type" value="Genomic_DNA"/>
</dbReference>
<evidence type="ECO:0000313" key="3">
    <source>
        <dbReference type="Proteomes" id="UP000275772"/>
    </source>
</evidence>
<reference evidence="2 3" key="1">
    <citation type="submission" date="2017-11" db="EMBL/GenBank/DDBJ databases">
        <authorList>
            <person name="Kracher B."/>
        </authorList>
    </citation>
    <scope>NUCLEOTIDE SEQUENCE [LARGE SCALE GENOMIC DNA]</scope>
    <source>
        <strain evidence="2 3">RACE1</strain>
    </source>
</reference>
<dbReference type="SUPFAM" id="SSF56219">
    <property type="entry name" value="DNase I-like"/>
    <property type="match status" value="1"/>
</dbReference>
<dbReference type="VEuPathDB" id="FungiDB:BLGHR1_11172"/>